<accession>A0A198ADY0</accession>
<dbReference type="OrthoDB" id="5624617at2"/>
<name>A0A198ADY0_9BACL</name>
<dbReference type="SUPFAM" id="SSF52266">
    <property type="entry name" value="SGNH hydrolase"/>
    <property type="match status" value="1"/>
</dbReference>
<feature type="domain" description="SGNH hydrolase-type esterase N-terminal" evidence="2">
    <location>
        <begin position="28"/>
        <end position="173"/>
    </location>
</feature>
<dbReference type="STRING" id="1850517.A8708_10485"/>
<gene>
    <name evidence="3" type="ORF">A8708_10485</name>
</gene>
<evidence type="ECO:0000259" key="1">
    <source>
        <dbReference type="Pfam" id="PF14606"/>
    </source>
</evidence>
<dbReference type="InterPro" id="IPR032740">
    <property type="entry name" value="GxDLY"/>
</dbReference>
<sequence>MNNQQQSSDVLRLDENMRIPQPGDSGLEWYSPLAEPFYIAGFGWLTEKQQYRRLPANPAWVLPEAVDHLANCTAGGQIRFTTNASSLSIKVKLSGAANMYHMPATGQCGFDCYIGEPGEQFYCSTTRYDAKQTEYESVMFTDLERAYRSITLNFPLYQGVQEVWIGLDPSAQIAPPPAYDNSEKIIFYGTSITQGGCATRPGMAYPNILSRRVNREFLNLGFSGNGKGEPELAHIIAEIPDPACLVLDYEANCVSTESLQTTLPEFIRIYRNKHPYTPILVISCITYAKERYNEALRLEKEERKGVQLRTVELLRENGDANIYFYDGSTLLGEQAHESTVDGVHPTDLGFLLMADGITPVLQEILE</sequence>
<dbReference type="EMBL" id="LYPB01000059">
    <property type="protein sequence ID" value="OAS19153.1"/>
    <property type="molecule type" value="Genomic_DNA"/>
</dbReference>
<evidence type="ECO:0000259" key="2">
    <source>
        <dbReference type="Pfam" id="PF14607"/>
    </source>
</evidence>
<dbReference type="InterPro" id="IPR036514">
    <property type="entry name" value="SGNH_hydro_sf"/>
</dbReference>
<dbReference type="Pfam" id="PF14606">
    <property type="entry name" value="Lipase_GDSL_3"/>
    <property type="match status" value="1"/>
</dbReference>
<dbReference type="Gene3D" id="2.60.120.260">
    <property type="entry name" value="Galactose-binding domain-like"/>
    <property type="match status" value="1"/>
</dbReference>
<evidence type="ECO:0000313" key="4">
    <source>
        <dbReference type="Proteomes" id="UP000078454"/>
    </source>
</evidence>
<dbReference type="Proteomes" id="UP000078454">
    <property type="component" value="Unassembled WGS sequence"/>
</dbReference>
<keyword evidence="4" id="KW-1185">Reference proteome</keyword>
<comment type="caution">
    <text evidence="3">The sequence shown here is derived from an EMBL/GenBank/DDBJ whole genome shotgun (WGS) entry which is preliminary data.</text>
</comment>
<dbReference type="Pfam" id="PF14607">
    <property type="entry name" value="GxDLY"/>
    <property type="match status" value="1"/>
</dbReference>
<evidence type="ECO:0008006" key="5">
    <source>
        <dbReference type="Google" id="ProtNLM"/>
    </source>
</evidence>
<protein>
    <recommendedName>
        <fullName evidence="5">SGNH hydrolase-type esterase domain-containing protein</fullName>
    </recommendedName>
</protein>
<dbReference type="AlphaFoldDB" id="A0A198ADY0"/>
<reference evidence="3 4" key="1">
    <citation type="submission" date="2016-05" db="EMBL/GenBank/DDBJ databases">
        <title>Paenibacillus sp. 1ZS3-15 nov., isolated from the rhizosphere soil.</title>
        <authorList>
            <person name="Zhang X.X."/>
            <person name="Zhang J."/>
        </authorList>
    </citation>
    <scope>NUCLEOTIDE SEQUENCE [LARGE SCALE GENOMIC DNA]</scope>
    <source>
        <strain evidence="3 4">1ZS3-15</strain>
    </source>
</reference>
<proteinExistence type="predicted"/>
<evidence type="ECO:0000313" key="3">
    <source>
        <dbReference type="EMBL" id="OAS19153.1"/>
    </source>
</evidence>
<dbReference type="InterPro" id="IPR013830">
    <property type="entry name" value="SGNH_hydro"/>
</dbReference>
<dbReference type="RefSeq" id="WP_068663749.1">
    <property type="nucleotide sequence ID" value="NZ_LYPB01000059.1"/>
</dbReference>
<dbReference type="Gene3D" id="3.40.50.1110">
    <property type="entry name" value="SGNH hydrolase"/>
    <property type="match status" value="1"/>
</dbReference>
<feature type="domain" description="SGNH hydrolase-type esterase" evidence="1">
    <location>
        <begin position="184"/>
        <end position="362"/>
    </location>
</feature>
<organism evidence="3 4">
    <name type="scientific">Paenibacillus oryzisoli</name>
    <dbReference type="NCBI Taxonomy" id="1850517"/>
    <lineage>
        <taxon>Bacteria</taxon>
        <taxon>Bacillati</taxon>
        <taxon>Bacillota</taxon>
        <taxon>Bacilli</taxon>
        <taxon>Bacillales</taxon>
        <taxon>Paenibacillaceae</taxon>
        <taxon>Paenibacillus</taxon>
    </lineage>
</organism>